<dbReference type="PROSITE" id="PS50931">
    <property type="entry name" value="HTH_LYSR"/>
    <property type="match status" value="1"/>
</dbReference>
<proteinExistence type="inferred from homology"/>
<sequence>MSTQRRFLPSISCLRALEAVDRLGSAVAAAEDLALTPSAVSRQLKVLEEQMGVTLLVRDGKGLKLTASGERYAHSIRATLDDLAQSSLRLKAGGESNSLNIALPTTFGLHWMWPRIARFLRHHPQILINQSTRLARVDFAREKFDMAVYFGIQDWPGVAYLPLAYDRLVPVAAPALAPAAPTEVAALLNVPLLHLESRPGAWETWFERQAVSPGHLHGMLFDQFLSLQAAAVAGFGAALLPEFLARPEIASGRLVQLGPAQPDPPNDQEGDAMYYLVWPRDHDPDPALARFLDWFRQESEVLD</sequence>
<dbReference type="InterPro" id="IPR000847">
    <property type="entry name" value="LysR_HTH_N"/>
</dbReference>
<dbReference type="InterPro" id="IPR036390">
    <property type="entry name" value="WH_DNA-bd_sf"/>
</dbReference>
<dbReference type="RefSeq" id="WP_330628270.1">
    <property type="nucleotide sequence ID" value="NZ_CP135446.1"/>
</dbReference>
<evidence type="ECO:0000256" key="4">
    <source>
        <dbReference type="ARBA" id="ARBA00023163"/>
    </source>
</evidence>
<accession>A0ABZ1E4I9</accession>
<dbReference type="SUPFAM" id="SSF53850">
    <property type="entry name" value="Periplasmic binding protein-like II"/>
    <property type="match status" value="1"/>
</dbReference>
<evidence type="ECO:0000256" key="2">
    <source>
        <dbReference type="ARBA" id="ARBA00023015"/>
    </source>
</evidence>
<evidence type="ECO:0000259" key="5">
    <source>
        <dbReference type="PROSITE" id="PS50931"/>
    </source>
</evidence>
<evidence type="ECO:0000256" key="3">
    <source>
        <dbReference type="ARBA" id="ARBA00023125"/>
    </source>
</evidence>
<dbReference type="SUPFAM" id="SSF46785">
    <property type="entry name" value="Winged helix' DNA-binding domain"/>
    <property type="match status" value="1"/>
</dbReference>
<organism evidence="6 7">
    <name type="scientific">Thioclava litoralis</name>
    <dbReference type="NCBI Taxonomy" id="3076557"/>
    <lineage>
        <taxon>Bacteria</taxon>
        <taxon>Pseudomonadati</taxon>
        <taxon>Pseudomonadota</taxon>
        <taxon>Alphaproteobacteria</taxon>
        <taxon>Rhodobacterales</taxon>
        <taxon>Paracoccaceae</taxon>
        <taxon>Thioclava</taxon>
    </lineage>
</organism>
<dbReference type="PANTHER" id="PTHR30537:SF79">
    <property type="entry name" value="TRANSCRIPTIONAL REGULATOR-RELATED"/>
    <property type="match status" value="1"/>
</dbReference>
<dbReference type="Proteomes" id="UP001623290">
    <property type="component" value="Plasmid unnamed3"/>
</dbReference>
<evidence type="ECO:0000313" key="6">
    <source>
        <dbReference type="EMBL" id="WRY35945.1"/>
    </source>
</evidence>
<reference evidence="6 7" key="1">
    <citation type="submission" date="2023-09" db="EMBL/GenBank/DDBJ databases">
        <title>Thioclava shenzhenensis sp. nov., a multidrug resistant bacteria-antagonizing species isolated from coastal seawater.</title>
        <authorList>
            <person name="Long M."/>
        </authorList>
    </citation>
    <scope>NUCLEOTIDE SEQUENCE [LARGE SCALE GENOMIC DNA]</scope>
    <source>
        <strain evidence="6 7">FTW29</strain>
        <plasmid evidence="6 7">unnamed3</plasmid>
    </source>
</reference>
<dbReference type="Pfam" id="PF03466">
    <property type="entry name" value="LysR_substrate"/>
    <property type="match status" value="1"/>
</dbReference>
<keyword evidence="7" id="KW-1185">Reference proteome</keyword>
<dbReference type="EMBL" id="CP135446">
    <property type="protein sequence ID" value="WRY35945.1"/>
    <property type="molecule type" value="Genomic_DNA"/>
</dbReference>
<feature type="domain" description="HTH lysR-type" evidence="5">
    <location>
        <begin position="9"/>
        <end position="66"/>
    </location>
</feature>
<dbReference type="Gene3D" id="3.40.190.10">
    <property type="entry name" value="Periplasmic binding protein-like II"/>
    <property type="match status" value="2"/>
</dbReference>
<dbReference type="InterPro" id="IPR036388">
    <property type="entry name" value="WH-like_DNA-bd_sf"/>
</dbReference>
<keyword evidence="4" id="KW-0804">Transcription</keyword>
<evidence type="ECO:0000313" key="7">
    <source>
        <dbReference type="Proteomes" id="UP001623290"/>
    </source>
</evidence>
<dbReference type="Pfam" id="PF00126">
    <property type="entry name" value="HTH_1"/>
    <property type="match status" value="1"/>
</dbReference>
<dbReference type="Gene3D" id="1.10.10.10">
    <property type="entry name" value="Winged helix-like DNA-binding domain superfamily/Winged helix DNA-binding domain"/>
    <property type="match status" value="1"/>
</dbReference>
<evidence type="ECO:0000256" key="1">
    <source>
        <dbReference type="ARBA" id="ARBA00009437"/>
    </source>
</evidence>
<gene>
    <name evidence="6" type="ORF">RPE78_17855</name>
</gene>
<dbReference type="InterPro" id="IPR005119">
    <property type="entry name" value="LysR_subst-bd"/>
</dbReference>
<dbReference type="InterPro" id="IPR058163">
    <property type="entry name" value="LysR-type_TF_proteobact-type"/>
</dbReference>
<name>A0ABZ1E4I9_9RHOB</name>
<geneLocation type="plasmid" evidence="6 7">
    <name>unnamed3</name>
</geneLocation>
<comment type="similarity">
    <text evidence="1">Belongs to the LysR transcriptional regulatory family.</text>
</comment>
<dbReference type="PANTHER" id="PTHR30537">
    <property type="entry name" value="HTH-TYPE TRANSCRIPTIONAL REGULATOR"/>
    <property type="match status" value="1"/>
</dbReference>
<keyword evidence="6" id="KW-0614">Plasmid</keyword>
<keyword evidence="2" id="KW-0805">Transcription regulation</keyword>
<keyword evidence="3" id="KW-0238">DNA-binding</keyword>
<protein>
    <submittedName>
        <fullName evidence="6">LysR substrate-binding domain-containing protein</fullName>
    </submittedName>
</protein>